<evidence type="ECO:0000313" key="3">
    <source>
        <dbReference type="Proteomes" id="UP000011115"/>
    </source>
</evidence>
<dbReference type="HOGENOM" id="CLU_2150370_0_0_1"/>
<dbReference type="Proteomes" id="UP000011115">
    <property type="component" value="Unassembled WGS sequence"/>
</dbReference>
<dbReference type="Gramene" id="PGSC0003DMT400085389">
    <property type="protein sequence ID" value="PGSC0003DMT400085389"/>
    <property type="gene ID" value="PGSC0003DMG400034960"/>
</dbReference>
<feature type="compositionally biased region" description="Basic and acidic residues" evidence="1">
    <location>
        <begin position="75"/>
        <end position="105"/>
    </location>
</feature>
<accession>M1D9E7</accession>
<evidence type="ECO:0000313" key="2">
    <source>
        <dbReference type="EnsemblPlants" id="PGSC0003DMT400085389"/>
    </source>
</evidence>
<proteinExistence type="predicted"/>
<protein>
    <submittedName>
        <fullName evidence="2">Uncharacterized protein</fullName>
    </submittedName>
</protein>
<dbReference type="AlphaFoldDB" id="M1D9E7"/>
<name>M1D9E7_SOLTU</name>
<dbReference type="InParanoid" id="M1D9E7"/>
<reference evidence="3" key="1">
    <citation type="journal article" date="2011" name="Nature">
        <title>Genome sequence and analysis of the tuber crop potato.</title>
        <authorList>
            <consortium name="The Potato Genome Sequencing Consortium"/>
        </authorList>
    </citation>
    <scope>NUCLEOTIDE SEQUENCE [LARGE SCALE GENOMIC DNA]</scope>
    <source>
        <strain evidence="3">cv. DM1-3 516 R44</strain>
    </source>
</reference>
<reference evidence="2" key="2">
    <citation type="submission" date="2015-06" db="UniProtKB">
        <authorList>
            <consortium name="EnsemblPlants"/>
        </authorList>
    </citation>
    <scope>IDENTIFICATION</scope>
    <source>
        <strain evidence="2">DM1-3 516 R44</strain>
    </source>
</reference>
<feature type="region of interest" description="Disordered" evidence="1">
    <location>
        <begin position="74"/>
        <end position="112"/>
    </location>
</feature>
<dbReference type="PaxDb" id="4113-PGSC0003DMT400085389"/>
<organism evidence="2 3">
    <name type="scientific">Solanum tuberosum</name>
    <name type="common">Potato</name>
    <dbReference type="NCBI Taxonomy" id="4113"/>
    <lineage>
        <taxon>Eukaryota</taxon>
        <taxon>Viridiplantae</taxon>
        <taxon>Streptophyta</taxon>
        <taxon>Embryophyta</taxon>
        <taxon>Tracheophyta</taxon>
        <taxon>Spermatophyta</taxon>
        <taxon>Magnoliopsida</taxon>
        <taxon>eudicotyledons</taxon>
        <taxon>Gunneridae</taxon>
        <taxon>Pentapetalae</taxon>
        <taxon>asterids</taxon>
        <taxon>lamiids</taxon>
        <taxon>Solanales</taxon>
        <taxon>Solanaceae</taxon>
        <taxon>Solanoideae</taxon>
        <taxon>Solaneae</taxon>
        <taxon>Solanum</taxon>
    </lineage>
</organism>
<dbReference type="EnsemblPlants" id="PGSC0003DMT400085389">
    <property type="protein sequence ID" value="PGSC0003DMT400085389"/>
    <property type="gene ID" value="PGSC0003DMG400034960"/>
</dbReference>
<keyword evidence="3" id="KW-1185">Reference proteome</keyword>
<sequence>MHFYTSSISSPFVTTSTTLVTIVATAMRPPPSTIALPPLTQAMIYQMSSLSWSTNVQVAQGEVPLQDVLVSDPEGVVHDDTSERADEELTKKTDDEELRGEEHGIVETLSEL</sequence>
<evidence type="ECO:0000256" key="1">
    <source>
        <dbReference type="SAM" id="MobiDB-lite"/>
    </source>
</evidence>